<sequence length="108" mass="12180">MSLENINRALVSHDLVQDLKWNADLRREFEDDQAAVLDRYDLTPAERQAIEERDFRTLYDLGFHPYLGAQFARILFANNKSGATSAVQMLLASIRGESSPQTPGTGPR</sequence>
<dbReference type="RefSeq" id="WP_066164206.1">
    <property type="nucleotide sequence ID" value="NZ_CP136137.1"/>
</dbReference>
<proteinExistence type="predicted"/>
<dbReference type="Proteomes" id="UP001479933">
    <property type="component" value="Chromosome"/>
</dbReference>
<gene>
    <name evidence="2" type="ORF">RVF87_08190</name>
</gene>
<reference evidence="2 3" key="1">
    <citation type="journal article" date="2023" name="Virus Evol.">
        <title>Computational host range prediction-The good, the bad, and the ugly.</title>
        <authorList>
            <person name="Howell A.A."/>
            <person name="Versoza C.J."/>
            <person name="Pfeifer S.P."/>
        </authorList>
    </citation>
    <scope>NUCLEOTIDE SEQUENCE [LARGE SCALE GENOMIC DNA]</scope>
    <source>
        <strain evidence="2 3">1610/1b</strain>
    </source>
</reference>
<accession>A0ABZ2U5J6</accession>
<dbReference type="Gene3D" id="1.10.700.10">
    <property type="entry name" value="Dioxygenase LigAB, LigA subunit"/>
    <property type="match status" value="1"/>
</dbReference>
<feature type="domain" description="Extradiol ring-cleavage dioxygenase LigAB LigA subunit" evidence="1">
    <location>
        <begin position="19"/>
        <end position="80"/>
    </location>
</feature>
<dbReference type="InterPro" id="IPR011986">
    <property type="entry name" value="Xdiol_dOase_LigA"/>
</dbReference>
<dbReference type="SUPFAM" id="SSF48076">
    <property type="entry name" value="LigA subunit of an aromatic-ring-opening dioxygenase LigAB"/>
    <property type="match status" value="1"/>
</dbReference>
<evidence type="ECO:0000313" key="2">
    <source>
        <dbReference type="EMBL" id="WYY09019.1"/>
    </source>
</evidence>
<organism evidence="2 3">
    <name type="scientific">Gordonia hydrophobica</name>
    <dbReference type="NCBI Taxonomy" id="40516"/>
    <lineage>
        <taxon>Bacteria</taxon>
        <taxon>Bacillati</taxon>
        <taxon>Actinomycetota</taxon>
        <taxon>Actinomycetes</taxon>
        <taxon>Mycobacteriales</taxon>
        <taxon>Gordoniaceae</taxon>
        <taxon>Gordonia</taxon>
    </lineage>
</organism>
<evidence type="ECO:0000259" key="1">
    <source>
        <dbReference type="Pfam" id="PF07746"/>
    </source>
</evidence>
<keyword evidence="3" id="KW-1185">Reference proteome</keyword>
<name>A0ABZ2U5J6_9ACTN</name>
<dbReference type="Pfam" id="PF07746">
    <property type="entry name" value="LigA"/>
    <property type="match status" value="1"/>
</dbReference>
<evidence type="ECO:0000313" key="3">
    <source>
        <dbReference type="Proteomes" id="UP001479933"/>
    </source>
</evidence>
<dbReference type="InterPro" id="IPR036622">
    <property type="entry name" value="LigA_sf"/>
</dbReference>
<dbReference type="EMBL" id="CP136137">
    <property type="protein sequence ID" value="WYY09019.1"/>
    <property type="molecule type" value="Genomic_DNA"/>
</dbReference>
<protein>
    <recommendedName>
        <fullName evidence="1">Extradiol ring-cleavage dioxygenase LigAB LigA subunit domain-containing protein</fullName>
    </recommendedName>
</protein>